<proteinExistence type="predicted"/>
<dbReference type="InterPro" id="IPR000182">
    <property type="entry name" value="GNAT_dom"/>
</dbReference>
<dbReference type="PANTHER" id="PTHR43877">
    <property type="entry name" value="AMINOALKYLPHOSPHONATE N-ACETYLTRANSFERASE-RELATED-RELATED"/>
    <property type="match status" value="1"/>
</dbReference>
<dbReference type="EMBL" id="BAFD01000089">
    <property type="protein sequence ID" value="GAB45331.1"/>
    <property type="molecule type" value="Genomic_DNA"/>
</dbReference>
<evidence type="ECO:0000259" key="3">
    <source>
        <dbReference type="PROSITE" id="PS51186"/>
    </source>
</evidence>
<evidence type="ECO:0000256" key="2">
    <source>
        <dbReference type="ARBA" id="ARBA00023315"/>
    </source>
</evidence>
<evidence type="ECO:0000313" key="4">
    <source>
        <dbReference type="EMBL" id="GAB45331.1"/>
    </source>
</evidence>
<keyword evidence="1" id="KW-0808">Transferase</keyword>
<dbReference type="Pfam" id="PF00583">
    <property type="entry name" value="Acetyltransf_1"/>
    <property type="match status" value="1"/>
</dbReference>
<evidence type="ECO:0000313" key="5">
    <source>
        <dbReference type="Proteomes" id="UP000004881"/>
    </source>
</evidence>
<dbReference type="InterPro" id="IPR050832">
    <property type="entry name" value="Bact_Acetyltransf"/>
</dbReference>
<accession>A0ABQ0HHH3</accession>
<dbReference type="InterPro" id="IPR016181">
    <property type="entry name" value="Acyl_CoA_acyltransferase"/>
</dbReference>
<keyword evidence="2" id="KW-0012">Acyltransferase</keyword>
<dbReference type="Gene3D" id="3.40.630.30">
    <property type="match status" value="1"/>
</dbReference>
<name>A0ABQ0HHH3_9ACTN</name>
<dbReference type="PROSITE" id="PS51186">
    <property type="entry name" value="GNAT"/>
    <property type="match status" value="1"/>
</dbReference>
<comment type="caution">
    <text evidence="4">The sequence shown here is derived from an EMBL/GenBank/DDBJ whole genome shotgun (WGS) entry which is preliminary data.</text>
</comment>
<sequence length="160" mass="17201">MGPVNDHNSARLATPADAPAMADLLDAFNREYDEPSPGPSVLTRRLRELLSGTTTFAIVAGDPVISIGLVTIRTNVWVDGGIALLDEMYTTPVERSRGLGGAVLTAAVAEAARRGAGEFEIEVDEPDVDAHRFYRRHGFPVRDPATGDRAFVLRKELTGS</sequence>
<protein>
    <submittedName>
        <fullName evidence="4">Acetyltransferase</fullName>
    </submittedName>
</protein>
<dbReference type="Proteomes" id="UP000004881">
    <property type="component" value="Unassembled WGS sequence"/>
</dbReference>
<reference evidence="4 5" key="1">
    <citation type="submission" date="2012-02" db="EMBL/GenBank/DDBJ databases">
        <title>Whole genome shotgun sequence of Gordonia terrae NBRC 100016.</title>
        <authorList>
            <person name="Takarada H."/>
            <person name="Hosoyama A."/>
            <person name="Tsuchikane K."/>
            <person name="Katsumata H."/>
            <person name="Yamazaki S."/>
            <person name="Fujita N."/>
        </authorList>
    </citation>
    <scope>NUCLEOTIDE SEQUENCE [LARGE SCALE GENOMIC DNA]</scope>
    <source>
        <strain evidence="4 5">NBRC 100016</strain>
    </source>
</reference>
<dbReference type="SUPFAM" id="SSF55729">
    <property type="entry name" value="Acyl-CoA N-acyltransferases (Nat)"/>
    <property type="match status" value="1"/>
</dbReference>
<gene>
    <name evidence="4" type="ORF">GOTRE_123_00620</name>
</gene>
<keyword evidence="5" id="KW-1185">Reference proteome</keyword>
<organism evidence="4 5">
    <name type="scientific">Gordonia terrae NBRC 100016</name>
    <dbReference type="NCBI Taxonomy" id="1089454"/>
    <lineage>
        <taxon>Bacteria</taxon>
        <taxon>Bacillati</taxon>
        <taxon>Actinomycetota</taxon>
        <taxon>Actinomycetes</taxon>
        <taxon>Mycobacteriales</taxon>
        <taxon>Gordoniaceae</taxon>
        <taxon>Gordonia</taxon>
    </lineage>
</organism>
<evidence type="ECO:0000256" key="1">
    <source>
        <dbReference type="ARBA" id="ARBA00022679"/>
    </source>
</evidence>
<feature type="domain" description="N-acetyltransferase" evidence="3">
    <location>
        <begin position="8"/>
        <end position="158"/>
    </location>
</feature>